<dbReference type="WBParaSite" id="TMUE_2000010223.1">
    <property type="protein sequence ID" value="TMUE_2000010223.1"/>
    <property type="gene ID" value="WBGene00300887"/>
</dbReference>
<name>A0A5S6QSV7_TRIMR</name>
<organism evidence="1 2">
    <name type="scientific">Trichuris muris</name>
    <name type="common">Mouse whipworm</name>
    <dbReference type="NCBI Taxonomy" id="70415"/>
    <lineage>
        <taxon>Eukaryota</taxon>
        <taxon>Metazoa</taxon>
        <taxon>Ecdysozoa</taxon>
        <taxon>Nematoda</taxon>
        <taxon>Enoplea</taxon>
        <taxon>Dorylaimia</taxon>
        <taxon>Trichinellida</taxon>
        <taxon>Trichuridae</taxon>
        <taxon>Trichuris</taxon>
    </lineage>
</organism>
<dbReference type="AlphaFoldDB" id="A0A5S6QSV7"/>
<evidence type="ECO:0000313" key="1">
    <source>
        <dbReference type="Proteomes" id="UP000046395"/>
    </source>
</evidence>
<proteinExistence type="predicted"/>
<dbReference type="Proteomes" id="UP000046395">
    <property type="component" value="Unassembled WGS sequence"/>
</dbReference>
<evidence type="ECO:0000313" key="2">
    <source>
        <dbReference type="WBParaSite" id="TMUE_2000010223.1"/>
    </source>
</evidence>
<sequence length="93" mass="9699">MRNGHLPSAAQCASGIFSVDFSASKLSFSNLNSCGGSAVVPFLLFSTLPAASRSPMFRAGCASHALLSRLPNPYGRTVTISVKCVAAKFMIVC</sequence>
<keyword evidence="1" id="KW-1185">Reference proteome</keyword>
<protein>
    <submittedName>
        <fullName evidence="2">Uncharacterized protein</fullName>
    </submittedName>
</protein>
<accession>A0A5S6QSV7</accession>
<reference evidence="2" key="1">
    <citation type="submission" date="2019-12" db="UniProtKB">
        <authorList>
            <consortium name="WormBaseParasite"/>
        </authorList>
    </citation>
    <scope>IDENTIFICATION</scope>
</reference>